<dbReference type="RefSeq" id="WP_303943890.1">
    <property type="nucleotide sequence ID" value="NZ_JABZXO010000002.1"/>
</dbReference>
<dbReference type="Gene3D" id="1.10.10.580">
    <property type="entry name" value="Structural maintenance of chromosome 1. Chain E"/>
    <property type="match status" value="1"/>
</dbReference>
<sequence length="342" mass="37841">MTTNVAAVRVPTPSADTAANARTEGRGLQNPERGFTLTLSNFEGPFDLLLTLISRRKLDITEVALAEVTDEFLAYLHALYAEGTERALDEASEFLVTAATLLELKTARLLPQHREPLEEDVALLEARDLLFARLLQYRAYREVADIFAERWSQEAQRFPRAVALEERFAQALPELVFTGGAEEFARIAAAALSRTPKEPEPEPEEIVEELNEHLHVPLTTIAAEEHYILHSLLDTAARELSFAELVQGSGELEIVVVRFLALLELYKEGALHVEQDAPLGAIRVRASASAAQFVIREESADTASTQDAHEIGEAPESPESPQVNESANESEANTEQVEEDYE</sequence>
<dbReference type="InterPro" id="IPR023093">
    <property type="entry name" value="ScpA-like_C"/>
</dbReference>
<dbReference type="Pfam" id="PF02616">
    <property type="entry name" value="SMC_ScpA"/>
    <property type="match status" value="1"/>
</dbReference>
<evidence type="ECO:0000256" key="1">
    <source>
        <dbReference type="ARBA" id="ARBA00022829"/>
    </source>
</evidence>
<keyword evidence="1" id="KW-0159">Chromosome partition</keyword>
<gene>
    <name evidence="4" type="ORF">HXO61_01815</name>
</gene>
<dbReference type="GO" id="GO:0007059">
    <property type="term" value="P:chromosome segregation"/>
    <property type="evidence" value="ECO:0007669"/>
    <property type="project" value="UniProtKB-KW"/>
</dbReference>
<dbReference type="EMBL" id="JABZXO010000002">
    <property type="protein sequence ID" value="MBF1656663.1"/>
    <property type="molecule type" value="Genomic_DNA"/>
</dbReference>
<comment type="caution">
    <text evidence="4">The sequence shown here is derived from an EMBL/GenBank/DDBJ whole genome shotgun (WGS) entry which is preliminary data.</text>
</comment>
<dbReference type="PANTHER" id="PTHR33969">
    <property type="entry name" value="SEGREGATION AND CONDENSATION PROTEIN A"/>
    <property type="match status" value="1"/>
</dbReference>
<evidence type="ECO:0000256" key="3">
    <source>
        <dbReference type="SAM" id="MobiDB-lite"/>
    </source>
</evidence>
<evidence type="ECO:0000256" key="2">
    <source>
        <dbReference type="ARBA" id="ARBA00044777"/>
    </source>
</evidence>
<dbReference type="InterPro" id="IPR003768">
    <property type="entry name" value="ScpA"/>
</dbReference>
<name>A0A930KTF3_9MICC</name>
<proteinExistence type="predicted"/>
<feature type="compositionally biased region" description="Low complexity" evidence="3">
    <location>
        <begin position="324"/>
        <end position="333"/>
    </location>
</feature>
<evidence type="ECO:0000313" key="5">
    <source>
        <dbReference type="Proteomes" id="UP000770330"/>
    </source>
</evidence>
<evidence type="ECO:0000313" key="4">
    <source>
        <dbReference type="EMBL" id="MBF1656663.1"/>
    </source>
</evidence>
<dbReference type="Gene3D" id="6.10.250.2410">
    <property type="match status" value="1"/>
</dbReference>
<accession>A0A930KTF3</accession>
<dbReference type="Proteomes" id="UP000770330">
    <property type="component" value="Unassembled WGS sequence"/>
</dbReference>
<protein>
    <recommendedName>
        <fullName evidence="2">Segregation and condensation protein A</fullName>
    </recommendedName>
</protein>
<reference evidence="4" key="1">
    <citation type="submission" date="2020-04" db="EMBL/GenBank/DDBJ databases">
        <title>Deep metagenomics examines the oral microbiome during advanced dental caries in children, revealing novel taxa and co-occurrences with host molecules.</title>
        <authorList>
            <person name="Baker J.L."/>
            <person name="Morton J.T."/>
            <person name="Dinis M."/>
            <person name="Alvarez R."/>
            <person name="Tran N.C."/>
            <person name="Knight R."/>
            <person name="Edlund A."/>
        </authorList>
    </citation>
    <scope>NUCLEOTIDE SEQUENCE</scope>
    <source>
        <strain evidence="4">JCVI_39_bin.18</strain>
    </source>
</reference>
<organism evidence="4 5">
    <name type="scientific">Rothia mucilaginosa</name>
    <dbReference type="NCBI Taxonomy" id="43675"/>
    <lineage>
        <taxon>Bacteria</taxon>
        <taxon>Bacillati</taxon>
        <taxon>Actinomycetota</taxon>
        <taxon>Actinomycetes</taxon>
        <taxon>Micrococcales</taxon>
        <taxon>Micrococcaceae</taxon>
        <taxon>Rothia</taxon>
    </lineage>
</organism>
<dbReference type="PANTHER" id="PTHR33969:SF2">
    <property type="entry name" value="SEGREGATION AND CONDENSATION PROTEIN A"/>
    <property type="match status" value="1"/>
</dbReference>
<dbReference type="AlphaFoldDB" id="A0A930KTF3"/>
<feature type="region of interest" description="Disordered" evidence="3">
    <location>
        <begin position="298"/>
        <end position="342"/>
    </location>
</feature>